<comment type="caution">
    <text evidence="2">The sequence shown here is derived from an EMBL/GenBank/DDBJ whole genome shotgun (WGS) entry which is preliminary data.</text>
</comment>
<dbReference type="SUPFAM" id="SSF46785">
    <property type="entry name" value="Winged helix' DNA-binding domain"/>
    <property type="match status" value="1"/>
</dbReference>
<accession>A0A1E7K5G9</accession>
<feature type="domain" description="HTH marR-type" evidence="1">
    <location>
        <begin position="8"/>
        <end position="153"/>
    </location>
</feature>
<dbReference type="Gene3D" id="1.10.10.10">
    <property type="entry name" value="Winged helix-like DNA-binding domain superfamily/Winged helix DNA-binding domain"/>
    <property type="match status" value="1"/>
</dbReference>
<sequence length="161" mass="17433">MDNPEPDVAALESALVALRRAQKRRALARLAERRGERTGPHAALPDAVVELVDAVAAEDEAGSALTVTEAAAVLGVDQPRASRLAAQARDAGLLRREADQRDGRRSLLVLTGEGRALLARVREFRGSIVAEALRDWPEPDRAALARLLTRFVRDFTELTAP</sequence>
<dbReference type="InterPro" id="IPR039422">
    <property type="entry name" value="MarR/SlyA-like"/>
</dbReference>
<reference evidence="2 3" key="1">
    <citation type="journal article" date="2016" name="Front. Microbiol.">
        <title>Comparative Genomics Analysis of Streptomyces Species Reveals Their Adaptation to the Marine Environment and Their Diversity at the Genomic Level.</title>
        <authorList>
            <person name="Tian X."/>
            <person name="Zhang Z."/>
            <person name="Yang T."/>
            <person name="Chen M."/>
            <person name="Li J."/>
            <person name="Chen F."/>
            <person name="Yang J."/>
            <person name="Li W."/>
            <person name="Zhang B."/>
            <person name="Zhang Z."/>
            <person name="Wu J."/>
            <person name="Zhang C."/>
            <person name="Long L."/>
            <person name="Xiao J."/>
        </authorList>
    </citation>
    <scope>NUCLEOTIDE SEQUENCE [LARGE SCALE GENOMIC DNA]</scope>
    <source>
        <strain evidence="2 3">SCSIO M10379</strain>
    </source>
</reference>
<dbReference type="RefSeq" id="WP_027760164.1">
    <property type="nucleotide sequence ID" value="NZ_LJGV01000022.1"/>
</dbReference>
<dbReference type="GO" id="GO:0003700">
    <property type="term" value="F:DNA-binding transcription factor activity"/>
    <property type="evidence" value="ECO:0007669"/>
    <property type="project" value="InterPro"/>
</dbReference>
<proteinExistence type="predicted"/>
<organism evidence="2 3">
    <name type="scientific">Streptomyces qinglanensis</name>
    <dbReference type="NCBI Taxonomy" id="943816"/>
    <lineage>
        <taxon>Bacteria</taxon>
        <taxon>Bacillati</taxon>
        <taxon>Actinomycetota</taxon>
        <taxon>Actinomycetes</taxon>
        <taxon>Kitasatosporales</taxon>
        <taxon>Streptomycetaceae</taxon>
        <taxon>Streptomyces</taxon>
    </lineage>
</organism>
<dbReference type="EMBL" id="LJGV01000022">
    <property type="protein sequence ID" value="OEU99164.1"/>
    <property type="molecule type" value="Genomic_DNA"/>
</dbReference>
<dbReference type="InterPro" id="IPR036390">
    <property type="entry name" value="WH_DNA-bd_sf"/>
</dbReference>
<dbReference type="SMART" id="SM00347">
    <property type="entry name" value="HTH_MARR"/>
    <property type="match status" value="1"/>
</dbReference>
<name>A0A1E7K5G9_9ACTN</name>
<gene>
    <name evidence="2" type="ORF">AN217_16620</name>
</gene>
<dbReference type="Proteomes" id="UP000175829">
    <property type="component" value="Unassembled WGS sequence"/>
</dbReference>
<dbReference type="PANTHER" id="PTHR33164">
    <property type="entry name" value="TRANSCRIPTIONAL REGULATOR, MARR FAMILY"/>
    <property type="match status" value="1"/>
</dbReference>
<dbReference type="Pfam" id="PF12802">
    <property type="entry name" value="MarR_2"/>
    <property type="match status" value="1"/>
</dbReference>
<dbReference type="PROSITE" id="PS50995">
    <property type="entry name" value="HTH_MARR_2"/>
    <property type="match status" value="1"/>
</dbReference>
<dbReference type="InterPro" id="IPR000835">
    <property type="entry name" value="HTH_MarR-typ"/>
</dbReference>
<evidence type="ECO:0000313" key="3">
    <source>
        <dbReference type="Proteomes" id="UP000175829"/>
    </source>
</evidence>
<evidence type="ECO:0000259" key="1">
    <source>
        <dbReference type="PROSITE" id="PS50995"/>
    </source>
</evidence>
<protein>
    <submittedName>
        <fullName evidence="2">MarR family transcriptional regulator</fullName>
    </submittedName>
</protein>
<dbReference type="PANTHER" id="PTHR33164:SF57">
    <property type="entry name" value="MARR-FAMILY TRANSCRIPTIONAL REGULATOR"/>
    <property type="match status" value="1"/>
</dbReference>
<dbReference type="GO" id="GO:0006950">
    <property type="term" value="P:response to stress"/>
    <property type="evidence" value="ECO:0007669"/>
    <property type="project" value="TreeGrafter"/>
</dbReference>
<evidence type="ECO:0000313" key="2">
    <source>
        <dbReference type="EMBL" id="OEU99164.1"/>
    </source>
</evidence>
<dbReference type="InterPro" id="IPR036388">
    <property type="entry name" value="WH-like_DNA-bd_sf"/>
</dbReference>
<dbReference type="PATRIC" id="fig|943816.4.peg.2796"/>
<dbReference type="AlphaFoldDB" id="A0A1E7K5G9"/>